<proteinExistence type="predicted"/>
<feature type="non-terminal residue" evidence="1">
    <location>
        <position position="1"/>
    </location>
</feature>
<sequence>ILQRLIGVVFHEAMSRIVRAFEDRARKLYG</sequence>
<gene>
    <name evidence="1" type="ORF">MGSAQ_001883</name>
</gene>
<evidence type="ECO:0000313" key="1">
    <source>
        <dbReference type="EMBL" id="KTF06621.1"/>
    </source>
</evidence>
<accession>A0A1B6NTI3</accession>
<name>A0A1B6NTI3_9ZZZZ</name>
<protein>
    <submittedName>
        <fullName evidence="1">Oligoketide cyclase/lipid transport protein</fullName>
    </submittedName>
</protein>
<organism evidence="1">
    <name type="scientific">marine sediment metagenome</name>
    <dbReference type="NCBI Taxonomy" id="412755"/>
    <lineage>
        <taxon>unclassified sequences</taxon>
        <taxon>metagenomes</taxon>
        <taxon>ecological metagenomes</taxon>
    </lineage>
</organism>
<comment type="caution">
    <text evidence="1">The sequence shown here is derived from an EMBL/GenBank/DDBJ whole genome shotgun (WGS) entry which is preliminary data.</text>
</comment>
<reference evidence="1" key="1">
    <citation type="submission" date="2013-11" db="EMBL/GenBank/DDBJ databases">
        <title>Microbial diversity, functional groups and degradation webs in Northern and Southern Mediterranean and Red Sea marine crude oil polluted sites.</title>
        <authorList>
            <person name="Daffonchio D."/>
            <person name="Mapelli F."/>
            <person name="Ferrer M."/>
            <person name="Richter M."/>
            <person name="Cherif A."/>
            <person name="Malkawi H.I."/>
            <person name="Yakimov M.M."/>
            <person name="Abdel-Fattah Y.R."/>
            <person name="Blaghen M."/>
            <person name="Golyshin P.N."/>
            <person name="Kalogerakis N."/>
            <person name="Boon N."/>
            <person name="Magagnini M."/>
            <person name="Fava F."/>
        </authorList>
    </citation>
    <scope>NUCLEOTIDE SEQUENCE</scope>
</reference>
<dbReference type="AlphaFoldDB" id="A0A1B6NTI3"/>
<dbReference type="EMBL" id="AYSL01001037">
    <property type="protein sequence ID" value="KTF06621.1"/>
    <property type="molecule type" value="Genomic_DNA"/>
</dbReference>